<keyword evidence="2 3" id="KW-0808">Transferase</keyword>
<reference evidence="3 4" key="1">
    <citation type="submission" date="2019-07" db="EMBL/GenBank/DDBJ databases">
        <title>Whole genome shotgun sequence of Cerasibacillus quisquiliarum NBRC 102429.</title>
        <authorList>
            <person name="Hosoyama A."/>
            <person name="Uohara A."/>
            <person name="Ohji S."/>
            <person name="Ichikawa N."/>
        </authorList>
    </citation>
    <scope>NUCLEOTIDE SEQUENCE [LARGE SCALE GENOMIC DNA]</scope>
    <source>
        <strain evidence="3 4">NBRC 102429</strain>
    </source>
</reference>
<dbReference type="EMBL" id="BJXW01000008">
    <property type="protein sequence ID" value="GEN30325.1"/>
    <property type="molecule type" value="Genomic_DNA"/>
</dbReference>
<accession>A0A511UUP1</accession>
<dbReference type="SUPFAM" id="SSF53335">
    <property type="entry name" value="S-adenosyl-L-methionine-dependent methyltransferases"/>
    <property type="match status" value="1"/>
</dbReference>
<evidence type="ECO:0000313" key="3">
    <source>
        <dbReference type="EMBL" id="GEN30325.1"/>
    </source>
</evidence>
<dbReference type="Proteomes" id="UP000321491">
    <property type="component" value="Unassembled WGS sequence"/>
</dbReference>
<evidence type="ECO:0000256" key="2">
    <source>
        <dbReference type="ARBA" id="ARBA00022679"/>
    </source>
</evidence>
<dbReference type="InterPro" id="IPR004398">
    <property type="entry name" value="RNA_MeTrfase_RsmD"/>
</dbReference>
<dbReference type="PANTHER" id="PTHR43542">
    <property type="entry name" value="METHYLTRANSFERASE"/>
    <property type="match status" value="1"/>
</dbReference>
<dbReference type="OrthoDB" id="9803017at2"/>
<proteinExistence type="predicted"/>
<dbReference type="CDD" id="cd02440">
    <property type="entry name" value="AdoMet_MTases"/>
    <property type="match status" value="1"/>
</dbReference>
<dbReference type="PIRSF" id="PIRSF004553">
    <property type="entry name" value="CHP00095"/>
    <property type="match status" value="1"/>
</dbReference>
<comment type="caution">
    <text evidence="3">The sequence shown here is derived from an EMBL/GenBank/DDBJ whole genome shotgun (WGS) entry which is preliminary data.</text>
</comment>
<dbReference type="GO" id="GO:0031167">
    <property type="term" value="P:rRNA methylation"/>
    <property type="evidence" value="ECO:0007669"/>
    <property type="project" value="InterPro"/>
</dbReference>
<dbReference type="PANTHER" id="PTHR43542:SF1">
    <property type="entry name" value="METHYLTRANSFERASE"/>
    <property type="match status" value="1"/>
</dbReference>
<gene>
    <name evidence="3" type="primary">ylbH</name>
    <name evidence="3" type="ORF">CQU01_05630</name>
</gene>
<dbReference type="RefSeq" id="WP_146935487.1">
    <property type="nucleotide sequence ID" value="NZ_BJXW01000008.1"/>
</dbReference>
<keyword evidence="1 3" id="KW-0489">Methyltransferase</keyword>
<dbReference type="GO" id="GO:0008168">
    <property type="term" value="F:methyltransferase activity"/>
    <property type="evidence" value="ECO:0007669"/>
    <property type="project" value="UniProtKB-KW"/>
</dbReference>
<dbReference type="NCBIfam" id="TIGR00095">
    <property type="entry name" value="16S rRNA (guanine(966)-N(2))-methyltransferase RsmD"/>
    <property type="match status" value="1"/>
</dbReference>
<dbReference type="AlphaFoldDB" id="A0A511UUP1"/>
<sequence length="187" mass="21133">MRVIAGKYKGRRFHSVPGQTTRPTTDKVKEAAFHMIGPYFNGGRCLDLFAGSGSLGIEALSRGIDEAIFIDKSGKAIQTIKQNLKTLKVTEHVEVYRNDAFRALKAIHKRGLTFQLILLDPPYKKIDICLLLETITSSQLLAENGYIYCEHDVKEHLPQEINNIYQIKQHHYGDTSGITIYTRGKNK</sequence>
<evidence type="ECO:0000313" key="4">
    <source>
        <dbReference type="Proteomes" id="UP000321491"/>
    </source>
</evidence>
<dbReference type="Pfam" id="PF03602">
    <property type="entry name" value="Cons_hypoth95"/>
    <property type="match status" value="1"/>
</dbReference>
<evidence type="ECO:0000256" key="1">
    <source>
        <dbReference type="ARBA" id="ARBA00022603"/>
    </source>
</evidence>
<organism evidence="3 4">
    <name type="scientific">Cerasibacillus quisquiliarum</name>
    <dbReference type="NCBI Taxonomy" id="227865"/>
    <lineage>
        <taxon>Bacteria</taxon>
        <taxon>Bacillati</taxon>
        <taxon>Bacillota</taxon>
        <taxon>Bacilli</taxon>
        <taxon>Bacillales</taxon>
        <taxon>Bacillaceae</taxon>
        <taxon>Cerasibacillus</taxon>
    </lineage>
</organism>
<protein>
    <submittedName>
        <fullName evidence="3">Putative rRNA methyltransferase YlbH</fullName>
    </submittedName>
</protein>
<keyword evidence="4" id="KW-1185">Reference proteome</keyword>
<dbReference type="InterPro" id="IPR029063">
    <property type="entry name" value="SAM-dependent_MTases_sf"/>
</dbReference>
<name>A0A511UUP1_9BACI</name>
<dbReference type="Gene3D" id="3.40.50.150">
    <property type="entry name" value="Vaccinia Virus protein VP39"/>
    <property type="match status" value="1"/>
</dbReference>